<evidence type="ECO:0000313" key="5">
    <source>
        <dbReference type="EMBL" id="KAF5718700.1"/>
    </source>
</evidence>
<comment type="caution">
    <text evidence="5">The sequence shown here is derived from an EMBL/GenBank/DDBJ whole genome shotgun (WGS) entry which is preliminary data.</text>
</comment>
<name>A0A8H5YTL5_9HYPO</name>
<accession>A0A8H5YTL5</accession>
<dbReference type="InterPro" id="IPR056693">
    <property type="entry name" value="DUF7791"/>
</dbReference>
<dbReference type="InterPro" id="IPR027417">
    <property type="entry name" value="P-loop_NTPase"/>
</dbReference>
<feature type="region of interest" description="Disordered" evidence="2">
    <location>
        <begin position="285"/>
        <end position="314"/>
    </location>
</feature>
<feature type="domain" description="DUF7791" evidence="4">
    <location>
        <begin position="647"/>
        <end position="724"/>
    </location>
</feature>
<evidence type="ECO:0000259" key="3">
    <source>
        <dbReference type="Pfam" id="PF24883"/>
    </source>
</evidence>
<dbReference type="Proteomes" id="UP000544331">
    <property type="component" value="Unassembled WGS sequence"/>
</dbReference>
<dbReference type="Gene3D" id="3.40.50.300">
    <property type="entry name" value="P-loop containing nucleotide triphosphate hydrolases"/>
    <property type="match status" value="1"/>
</dbReference>
<keyword evidence="1" id="KW-0677">Repeat</keyword>
<dbReference type="AlphaFoldDB" id="A0A8H5YTL5"/>
<evidence type="ECO:0008006" key="7">
    <source>
        <dbReference type="Google" id="ProtNLM"/>
    </source>
</evidence>
<dbReference type="PANTHER" id="PTHR10039">
    <property type="entry name" value="AMELOGENIN"/>
    <property type="match status" value="1"/>
</dbReference>
<dbReference type="PANTHER" id="PTHR10039:SF5">
    <property type="entry name" value="NACHT DOMAIN-CONTAINING PROTEIN"/>
    <property type="match status" value="1"/>
</dbReference>
<keyword evidence="6" id="KW-1185">Reference proteome</keyword>
<dbReference type="Pfam" id="PF25053">
    <property type="entry name" value="DUF7791"/>
    <property type="match status" value="1"/>
</dbReference>
<feature type="compositionally biased region" description="Low complexity" evidence="2">
    <location>
        <begin position="287"/>
        <end position="296"/>
    </location>
</feature>
<sequence length="1160" mass="131309">MSGAEAALLGVGILCNAMQILTFAKDSIHVYRNIRDGRAPDPKLDSYLKSAKASFDEMNQTAAQMGPLSKEQQKIVDIGKKVHDCVDELQQQFAKLHIDEGSKKGLRGKIAALKKSALAIWRGKELQDAEENLQRYEQLLHGLLLDRLCSQSQAAEIASLESFQHLQAALQNIISQLAHGSTSVSDLIIDVSTVINNRVADEHATTRSVVENRATSAENKICQSMSQSIDQLRQELLDREQDKAFDKQYEQLLSSLRFPEMNSRKNKISDNYPGTFKWIFDRNGERQSNCSSSSESDQSEKGSDAETSHKPSFDSFPDWLESDSNVFWVSGKPASGKSSLMKFFAFSCLTIRHLKVWRSDVQILTHFFWKPGQTLQRNVEGMVLSLLHQVLDGRSGLCQSLCEAQSSVRHKRSYPDWSLEELSAALIWTLQASSEGFCIFLDGLDEAEELQHLPWPEWTSAEVIHKLLKVDNIKLCASSREESSFCSFFKEAFRLRIHYLNDRDITLFVRERLDIGGLGRRERLDLAREIVMKAEGVFLWAALVVDRVNRAIRQGNATIEMLQERIDQTPSDITTLYTDMWGRIGDDAQLRSIQGTASLYFNLVIAARGVHDSLSPLEYFWTTNAGMSSLVIMATAAQDKSMEAILNAGRLMTIEELVARCSRAENELQWACRGLLEVTTTPNTYGFVCAGDKHLLEYNSTKVDFIHRTAFDFVMDTEPGRECLDFCGPSRSQHTSRLFAAHLIRARFIYARLRYQSVPMDIRILSCSQDIDYDGFLQLAVAMCCDDRLSRKDSVEQDAFLTIDMSQHQAAKTDSRLYSPVESSLDYGRLDALKAWQSSGLFSGHKYYTPLAYSPSSSNSVEIHMMEAITSVIFWKLDSGSWVIGLMSLLERYPASVFLKAVSAILRAISIGRFHFGRRVPSELLEYILHHLQSIARKEDNYQASVKTSILALHSWYITTCLETLTSIRRPIEFSEDHLLSQMSKSFNAEDWQHILLLQFRTDNNVMNQADSISGKHCHYALVAVNIATAHQIFNNALQRWGQDIPPLHIPDNSSSRFDVIIVADMYQDSIHNPMPIVNRYAPNERFHDRIKELVWMELRGALMLESGKTWPQILKCCNSSLSPMDADRANKYVMDMLDDCGMDYLLPFVSLTGGIRIAN</sequence>
<organism evidence="5 6">
    <name type="scientific">Fusarium mundagurra</name>
    <dbReference type="NCBI Taxonomy" id="1567541"/>
    <lineage>
        <taxon>Eukaryota</taxon>
        <taxon>Fungi</taxon>
        <taxon>Dikarya</taxon>
        <taxon>Ascomycota</taxon>
        <taxon>Pezizomycotina</taxon>
        <taxon>Sordariomycetes</taxon>
        <taxon>Hypocreomycetidae</taxon>
        <taxon>Hypocreales</taxon>
        <taxon>Nectriaceae</taxon>
        <taxon>Fusarium</taxon>
        <taxon>Fusarium fujikuroi species complex</taxon>
    </lineage>
</organism>
<evidence type="ECO:0000256" key="2">
    <source>
        <dbReference type="SAM" id="MobiDB-lite"/>
    </source>
</evidence>
<dbReference type="Pfam" id="PF24883">
    <property type="entry name" value="NPHP3_N"/>
    <property type="match status" value="1"/>
</dbReference>
<reference evidence="5 6" key="1">
    <citation type="submission" date="2020-05" db="EMBL/GenBank/DDBJ databases">
        <title>Identification and distribution of gene clusters putatively required for synthesis of sphingolipid metabolism inhibitors in phylogenetically diverse species of the filamentous fungus Fusarium.</title>
        <authorList>
            <person name="Kim H.-S."/>
            <person name="Busman M."/>
            <person name="Brown D.W."/>
            <person name="Divon H."/>
            <person name="Uhlig S."/>
            <person name="Proctor R.H."/>
        </authorList>
    </citation>
    <scope>NUCLEOTIDE SEQUENCE [LARGE SCALE GENOMIC DNA]</scope>
    <source>
        <strain evidence="5 6">NRRL 66235</strain>
    </source>
</reference>
<dbReference type="OrthoDB" id="5086500at2759"/>
<proteinExistence type="predicted"/>
<feature type="domain" description="Nephrocystin 3-like N-terminal" evidence="3">
    <location>
        <begin position="315"/>
        <end position="480"/>
    </location>
</feature>
<gene>
    <name evidence="5" type="ORF">FMUND_5060</name>
</gene>
<evidence type="ECO:0000313" key="6">
    <source>
        <dbReference type="Proteomes" id="UP000544331"/>
    </source>
</evidence>
<evidence type="ECO:0000259" key="4">
    <source>
        <dbReference type="Pfam" id="PF25053"/>
    </source>
</evidence>
<dbReference type="EMBL" id="JAAOAN010000161">
    <property type="protein sequence ID" value="KAF5718700.1"/>
    <property type="molecule type" value="Genomic_DNA"/>
</dbReference>
<protein>
    <recommendedName>
        <fullName evidence="7">NACHT domain-containing protein</fullName>
    </recommendedName>
</protein>
<evidence type="ECO:0000256" key="1">
    <source>
        <dbReference type="ARBA" id="ARBA00022737"/>
    </source>
</evidence>
<feature type="compositionally biased region" description="Basic and acidic residues" evidence="2">
    <location>
        <begin position="298"/>
        <end position="312"/>
    </location>
</feature>
<dbReference type="InterPro" id="IPR056884">
    <property type="entry name" value="NPHP3-like_N"/>
</dbReference>